<feature type="region of interest" description="Disordered" evidence="4">
    <location>
        <begin position="175"/>
        <end position="220"/>
    </location>
</feature>
<dbReference type="Gene3D" id="6.10.250.1080">
    <property type="match status" value="1"/>
</dbReference>
<reference evidence="5" key="2">
    <citation type="submission" date="2022-06" db="UniProtKB">
        <authorList>
            <consortium name="EnsemblMetazoa"/>
        </authorList>
    </citation>
    <scope>IDENTIFICATION</scope>
    <source>
        <strain evidence="5">PS312</strain>
    </source>
</reference>
<feature type="coiled-coil region" evidence="3">
    <location>
        <begin position="32"/>
        <end position="172"/>
    </location>
</feature>
<dbReference type="EnsemblMetazoa" id="PPA01559.1">
    <property type="protein sequence ID" value="PPA01559.1"/>
    <property type="gene ID" value="WBGene00091113"/>
</dbReference>
<evidence type="ECO:0000256" key="1">
    <source>
        <dbReference type="ARBA" id="ARBA00007429"/>
    </source>
</evidence>
<evidence type="ECO:0000313" key="6">
    <source>
        <dbReference type="Proteomes" id="UP000005239"/>
    </source>
</evidence>
<accession>A0A8R1Y5D6</accession>
<dbReference type="InterPro" id="IPR033494">
    <property type="entry name" value="NUDE"/>
</dbReference>
<feature type="region of interest" description="Disordered" evidence="4">
    <location>
        <begin position="235"/>
        <end position="295"/>
    </location>
</feature>
<dbReference type="GO" id="GO:0007020">
    <property type="term" value="P:microtubule nucleation"/>
    <property type="evidence" value="ECO:0000318"/>
    <property type="project" value="GO_Central"/>
</dbReference>
<organism evidence="5 6">
    <name type="scientific">Pristionchus pacificus</name>
    <name type="common">Parasitic nematode worm</name>
    <dbReference type="NCBI Taxonomy" id="54126"/>
    <lineage>
        <taxon>Eukaryota</taxon>
        <taxon>Metazoa</taxon>
        <taxon>Ecdysozoa</taxon>
        <taxon>Nematoda</taxon>
        <taxon>Chromadorea</taxon>
        <taxon>Rhabditida</taxon>
        <taxon>Rhabditina</taxon>
        <taxon>Diplogasteromorpha</taxon>
        <taxon>Diplogasteroidea</taxon>
        <taxon>Neodiplogasteridae</taxon>
        <taxon>Pristionchus</taxon>
    </lineage>
</organism>
<dbReference type="GO" id="GO:0051642">
    <property type="term" value="P:centrosome localization"/>
    <property type="evidence" value="ECO:0000318"/>
    <property type="project" value="GO_Central"/>
</dbReference>
<evidence type="ECO:0000256" key="2">
    <source>
        <dbReference type="ARBA" id="ARBA00023054"/>
    </source>
</evidence>
<sequence length="336" mass="37828">MASISTILVPDTGMTLIEEEGMTSETLSKMSHDALIEKLLTYKDKYESLSEEFHDFQVSSKEIEQMLDNDLAVAVRAREKAERERDDAKRDADRIRTRADADKRDACAIEERLRAELTATRSALEAARVRVRALEQANDDLERKDRYQEQMLEDLTKNLESTIERATLLESELAETHFQAESASRTREEMRQDRPRVAVEPLRMERVAPQHTPAETPEDERKAFAAMHIDDTMEVDDEGAHPSTSSMECVQHLQHAQHHQQQHPLPPTPVSSQGEGDNMKGGEEEKPRRPFTHSINKIVKELLVRVDRVENILTTLKSGSGSASSGSVAPAPGAAR</sequence>
<gene>
    <name evidence="5" type="primary">WBGene00091113</name>
</gene>
<accession>A0A2A6BI18</accession>
<dbReference type="GO" id="GO:0007100">
    <property type="term" value="P:mitotic centrosome separation"/>
    <property type="evidence" value="ECO:0000318"/>
    <property type="project" value="GO_Central"/>
</dbReference>
<feature type="compositionally biased region" description="Basic and acidic residues" evidence="4">
    <location>
        <begin position="184"/>
        <end position="208"/>
    </location>
</feature>
<feature type="compositionally biased region" description="Basic and acidic residues" evidence="4">
    <location>
        <begin position="277"/>
        <end position="288"/>
    </location>
</feature>
<protein>
    <submittedName>
        <fullName evidence="5">Nud-2</fullName>
    </submittedName>
</protein>
<dbReference type="GO" id="GO:0007059">
    <property type="term" value="P:chromosome segregation"/>
    <property type="evidence" value="ECO:0000318"/>
    <property type="project" value="GO_Central"/>
</dbReference>
<dbReference type="GO" id="GO:0016477">
    <property type="term" value="P:cell migration"/>
    <property type="evidence" value="ECO:0000318"/>
    <property type="project" value="GO_Central"/>
</dbReference>
<keyword evidence="2 3" id="KW-0175">Coiled coil</keyword>
<dbReference type="GO" id="GO:0008017">
    <property type="term" value="F:microtubule binding"/>
    <property type="evidence" value="ECO:0000318"/>
    <property type="project" value="GO_Central"/>
</dbReference>
<comment type="similarity">
    <text evidence="1">Belongs to the nudE family.</text>
</comment>
<dbReference type="GO" id="GO:0000776">
    <property type="term" value="C:kinetochore"/>
    <property type="evidence" value="ECO:0000318"/>
    <property type="project" value="GO_Central"/>
</dbReference>
<evidence type="ECO:0000256" key="3">
    <source>
        <dbReference type="SAM" id="Coils"/>
    </source>
</evidence>
<dbReference type="GO" id="GO:0005871">
    <property type="term" value="C:kinesin complex"/>
    <property type="evidence" value="ECO:0000318"/>
    <property type="project" value="GO_Central"/>
</dbReference>
<reference evidence="6" key="1">
    <citation type="journal article" date="2008" name="Nat. Genet.">
        <title>The Pristionchus pacificus genome provides a unique perspective on nematode lifestyle and parasitism.</title>
        <authorList>
            <person name="Dieterich C."/>
            <person name="Clifton S.W."/>
            <person name="Schuster L.N."/>
            <person name="Chinwalla A."/>
            <person name="Delehaunty K."/>
            <person name="Dinkelacker I."/>
            <person name="Fulton L."/>
            <person name="Fulton R."/>
            <person name="Godfrey J."/>
            <person name="Minx P."/>
            <person name="Mitreva M."/>
            <person name="Roeseler W."/>
            <person name="Tian H."/>
            <person name="Witte H."/>
            <person name="Yang S.P."/>
            <person name="Wilson R.K."/>
            <person name="Sommer R.J."/>
        </authorList>
    </citation>
    <scope>NUCLEOTIDE SEQUENCE [LARGE SCALE GENOMIC DNA]</scope>
    <source>
        <strain evidence="6">PS312</strain>
    </source>
</reference>
<dbReference type="GO" id="GO:0005813">
    <property type="term" value="C:centrosome"/>
    <property type="evidence" value="ECO:0000318"/>
    <property type="project" value="GO_Central"/>
</dbReference>
<dbReference type="GO" id="GO:0047496">
    <property type="term" value="P:vesicle transport along microtubule"/>
    <property type="evidence" value="ECO:0000318"/>
    <property type="project" value="GO_Central"/>
</dbReference>
<evidence type="ECO:0000313" key="5">
    <source>
        <dbReference type="EnsemblMetazoa" id="PPA01559.1"/>
    </source>
</evidence>
<name>A0A2A6BI18_PRIPA</name>
<proteinExistence type="inferred from homology"/>
<dbReference type="PANTHER" id="PTHR10921:SF1">
    <property type="entry name" value="NUCLEAR DISTRIBUTION PROTEIN NUDE HOMOLOG"/>
    <property type="match status" value="1"/>
</dbReference>
<dbReference type="PANTHER" id="PTHR10921">
    <property type="entry name" value="NUCLEAR DISTRIBUTION PROTEIN NUDE HOMOLOG 1"/>
    <property type="match status" value="1"/>
</dbReference>
<evidence type="ECO:0000256" key="4">
    <source>
        <dbReference type="SAM" id="MobiDB-lite"/>
    </source>
</evidence>
<dbReference type="AlphaFoldDB" id="A0A2A6BI18"/>
<dbReference type="GO" id="GO:0000132">
    <property type="term" value="P:establishment of mitotic spindle orientation"/>
    <property type="evidence" value="ECO:0000318"/>
    <property type="project" value="GO_Central"/>
</dbReference>
<dbReference type="OrthoDB" id="5877028at2759"/>
<feature type="region of interest" description="Disordered" evidence="4">
    <location>
        <begin position="314"/>
        <end position="336"/>
    </location>
</feature>
<feature type="compositionally biased region" description="Low complexity" evidence="4">
    <location>
        <begin position="318"/>
        <end position="336"/>
    </location>
</feature>
<dbReference type="Proteomes" id="UP000005239">
    <property type="component" value="Unassembled WGS sequence"/>
</dbReference>
<keyword evidence="6" id="KW-1185">Reference proteome</keyword>